<organism evidence="6 7">
    <name type="scientific">Aphanomyces stellatus</name>
    <dbReference type="NCBI Taxonomy" id="120398"/>
    <lineage>
        <taxon>Eukaryota</taxon>
        <taxon>Sar</taxon>
        <taxon>Stramenopiles</taxon>
        <taxon>Oomycota</taxon>
        <taxon>Saprolegniomycetes</taxon>
        <taxon>Saprolegniales</taxon>
        <taxon>Verrucalvaceae</taxon>
        <taxon>Aphanomyces</taxon>
    </lineage>
</organism>
<evidence type="ECO:0000313" key="6">
    <source>
        <dbReference type="EMBL" id="VFU01439.1"/>
    </source>
</evidence>
<dbReference type="CDD" id="cd05246">
    <property type="entry name" value="dTDP_GD_SDR_e"/>
    <property type="match status" value="1"/>
</dbReference>
<dbReference type="InterPro" id="IPR036291">
    <property type="entry name" value="NAD(P)-bd_dom_sf"/>
</dbReference>
<sequence>MKTIMVAGGAGFMGSNFVLYMLQHHTDYKIVVFDKLTYAGNLNNLIDICMDPRYRFVHGDICDAAAVNAAIETHGIDTIVNFAAETHVDRSILNPDAFVRTNVVGTYTLLECSRQHCVRRFHHVSTDEVYGEAAGDRAFLETDKLSPRSPYAASKASADLLVLSYFTSFALDVTISRASNNIGPFQYPEKVVPLFATNAMENLPLPIYGDGLQRREYQYVTDHCEALDVVLHAGVSGEIYNIGTGAPPMANIDMAELVLETLGKPRGLMRFVADRPGHDQCYHMNVEKMQALGWRARHSSREAIGKTVQWYAAHETWWRKVKSGDFRQYYAAQYGARLAADRPVN</sequence>
<accession>A0A485LS22</accession>
<evidence type="ECO:0000313" key="5">
    <source>
        <dbReference type="EMBL" id="KAF0683116.1"/>
    </source>
</evidence>
<dbReference type="SUPFAM" id="SSF51735">
    <property type="entry name" value="NAD(P)-binding Rossmann-fold domains"/>
    <property type="match status" value="1"/>
</dbReference>
<dbReference type="InterPro" id="IPR016040">
    <property type="entry name" value="NAD(P)-bd_dom"/>
</dbReference>
<feature type="domain" description="NAD(P)-binding" evidence="4">
    <location>
        <begin position="5"/>
        <end position="305"/>
    </location>
</feature>
<evidence type="ECO:0000256" key="2">
    <source>
        <dbReference type="ARBA" id="ARBA00023027"/>
    </source>
</evidence>
<dbReference type="Pfam" id="PF16363">
    <property type="entry name" value="GDP_Man_Dehyd"/>
    <property type="match status" value="1"/>
</dbReference>
<dbReference type="Gene3D" id="3.40.50.720">
    <property type="entry name" value="NAD(P)-binding Rossmann-like Domain"/>
    <property type="match status" value="1"/>
</dbReference>
<gene>
    <name evidence="6" type="primary">Aste57867_24804</name>
    <name evidence="5" type="ORF">As57867_024726</name>
    <name evidence="6" type="ORF">ASTE57867_24804</name>
</gene>
<dbReference type="OrthoDB" id="16464at2759"/>
<dbReference type="Gene3D" id="3.90.25.10">
    <property type="entry name" value="UDP-galactose 4-epimerase, domain 1"/>
    <property type="match status" value="1"/>
</dbReference>
<reference evidence="5" key="2">
    <citation type="submission" date="2019-06" db="EMBL/GenBank/DDBJ databases">
        <title>Genomics analysis of Aphanomyces spp. identifies a new class of oomycete effector associated with host adaptation.</title>
        <authorList>
            <person name="Gaulin E."/>
        </authorList>
    </citation>
    <scope>NUCLEOTIDE SEQUENCE</scope>
    <source>
        <strain evidence="5">CBS 578.67</strain>
    </source>
</reference>
<keyword evidence="7" id="KW-1185">Reference proteome</keyword>
<evidence type="ECO:0000256" key="1">
    <source>
        <dbReference type="ARBA" id="ARBA00001911"/>
    </source>
</evidence>
<comment type="cofactor">
    <cofactor evidence="1">
        <name>NAD(+)</name>
        <dbReference type="ChEBI" id="CHEBI:57540"/>
    </cofactor>
</comment>
<dbReference type="EMBL" id="VJMH01007451">
    <property type="protein sequence ID" value="KAF0683116.1"/>
    <property type="molecule type" value="Genomic_DNA"/>
</dbReference>
<name>A0A485LS22_9STRA</name>
<dbReference type="Proteomes" id="UP000332933">
    <property type="component" value="Unassembled WGS sequence"/>
</dbReference>
<protein>
    <submittedName>
        <fullName evidence="6">Aste57867_24804 protein</fullName>
    </submittedName>
</protein>
<dbReference type="GO" id="GO:0009225">
    <property type="term" value="P:nucleotide-sugar metabolic process"/>
    <property type="evidence" value="ECO:0007669"/>
    <property type="project" value="InterPro"/>
</dbReference>
<keyword evidence="3" id="KW-0456">Lyase</keyword>
<dbReference type="InterPro" id="IPR005888">
    <property type="entry name" value="dTDP_Gluc_deHydtase"/>
</dbReference>
<evidence type="ECO:0000313" key="7">
    <source>
        <dbReference type="Proteomes" id="UP000332933"/>
    </source>
</evidence>
<dbReference type="GO" id="GO:0008460">
    <property type="term" value="F:dTDP-glucose 4,6-dehydratase activity"/>
    <property type="evidence" value="ECO:0007669"/>
    <property type="project" value="InterPro"/>
</dbReference>
<evidence type="ECO:0000259" key="4">
    <source>
        <dbReference type="Pfam" id="PF16363"/>
    </source>
</evidence>
<keyword evidence="2" id="KW-0520">NAD</keyword>
<dbReference type="PANTHER" id="PTHR43000">
    <property type="entry name" value="DTDP-D-GLUCOSE 4,6-DEHYDRATASE-RELATED"/>
    <property type="match status" value="1"/>
</dbReference>
<evidence type="ECO:0000256" key="3">
    <source>
        <dbReference type="ARBA" id="ARBA00023239"/>
    </source>
</evidence>
<proteinExistence type="predicted"/>
<dbReference type="AlphaFoldDB" id="A0A485LS22"/>
<dbReference type="FunFam" id="3.40.50.720:FF:000304">
    <property type="entry name" value="UDP-glucose 4,6-dehydratase"/>
    <property type="match status" value="1"/>
</dbReference>
<dbReference type="EMBL" id="CAADRA010007477">
    <property type="protein sequence ID" value="VFU01439.1"/>
    <property type="molecule type" value="Genomic_DNA"/>
</dbReference>
<reference evidence="6 7" key="1">
    <citation type="submission" date="2019-03" db="EMBL/GenBank/DDBJ databases">
        <authorList>
            <person name="Gaulin E."/>
            <person name="Dumas B."/>
        </authorList>
    </citation>
    <scope>NUCLEOTIDE SEQUENCE [LARGE SCALE GENOMIC DNA]</scope>
    <source>
        <strain evidence="6">CBS 568.67</strain>
    </source>
</reference>
<dbReference type="NCBIfam" id="TIGR01181">
    <property type="entry name" value="dTDP_gluc_dehyt"/>
    <property type="match status" value="1"/>
</dbReference>